<dbReference type="SMART" id="SM00471">
    <property type="entry name" value="HDc"/>
    <property type="match status" value="1"/>
</dbReference>
<dbReference type="GO" id="GO:0008081">
    <property type="term" value="F:phosphoric diester hydrolase activity"/>
    <property type="evidence" value="ECO:0007669"/>
    <property type="project" value="UniProtKB-ARBA"/>
</dbReference>
<evidence type="ECO:0000259" key="4">
    <source>
        <dbReference type="PROSITE" id="PS50885"/>
    </source>
</evidence>
<evidence type="ECO:0000256" key="2">
    <source>
        <dbReference type="SAM" id="Coils"/>
    </source>
</evidence>
<dbReference type="InterPro" id="IPR052020">
    <property type="entry name" value="Cyclic_di-GMP/3'3'-cGAMP_PDE"/>
</dbReference>
<dbReference type="PROSITE" id="PS51832">
    <property type="entry name" value="HD_GYP"/>
    <property type="match status" value="1"/>
</dbReference>
<comment type="caution">
    <text evidence="6">The sequence shown here is derived from an EMBL/GenBank/DDBJ whole genome shotgun (WGS) entry which is preliminary data.</text>
</comment>
<keyword evidence="6" id="KW-0378">Hydrolase</keyword>
<dbReference type="RefSeq" id="WP_032550335.1">
    <property type="nucleotide sequence ID" value="NZ_JFFR01000009.1"/>
</dbReference>
<feature type="domain" description="HAMP" evidence="4">
    <location>
        <begin position="366"/>
        <end position="419"/>
    </location>
</feature>
<dbReference type="Gene3D" id="1.10.3210.10">
    <property type="entry name" value="Hypothetical protein af1432"/>
    <property type="match status" value="2"/>
</dbReference>
<dbReference type="OrthoDB" id="9764808at2"/>
<dbReference type="SUPFAM" id="SSF109604">
    <property type="entry name" value="HD-domain/PDEase-like"/>
    <property type="match status" value="2"/>
</dbReference>
<reference evidence="6 7" key="1">
    <citation type="submission" date="2014-02" db="EMBL/GenBank/DDBJ databases">
        <title>Vibrio fortis Dalian14 Genome Sequencing.</title>
        <authorList>
            <person name="Wang Y."/>
            <person name="Song L."/>
            <person name="Liu G."/>
            <person name="Ding J."/>
        </authorList>
    </citation>
    <scope>NUCLEOTIDE SEQUENCE [LARGE SCALE GENOMIC DNA]</scope>
    <source>
        <strain evidence="6 7">Dalian14</strain>
    </source>
</reference>
<evidence type="ECO:0000259" key="5">
    <source>
        <dbReference type="PROSITE" id="PS51832"/>
    </source>
</evidence>
<feature type="domain" description="HD-GYP" evidence="5">
    <location>
        <begin position="721"/>
        <end position="943"/>
    </location>
</feature>
<protein>
    <submittedName>
        <fullName evidence="6">Metal-dependent phosphohydrolase</fullName>
    </submittedName>
</protein>
<dbReference type="PANTHER" id="PTHR45228">
    <property type="entry name" value="CYCLIC DI-GMP PHOSPHODIESTERASE TM_0186-RELATED"/>
    <property type="match status" value="1"/>
</dbReference>
<name>A0A066UU08_9VIBR</name>
<dbReference type="STRING" id="212667.VFDL14_14520"/>
<sequence length="967" mass="110917">MRKKRYPLSIHITTLFLVMTSIVGTVLITMSYKHSQQLLLGTIEEVSQEHSNKLELVFKQSVAPVVTALNVLAVSPFITHDTTQNEYHAWLSSLDLIFQQSPSLVALFYGSENGDFKLFRPIKTNKQRQEHSAPSKATMMVTETATNGLTRITFLDGAHQIISQKETGQDLFDPRTRPWFINAKRDGSIQLSEPYQFFFLKTPGITLSRRSSDQQYVIGADFTLNSLSAQIGDLAFSDQSRLALFDRHLNLLGHHQLDLDAVAPITSPMRFNSREANNVLKETVLAPLLSDNRATKQSIQSVEYNLNAWALTLTPVELTANVTLFLAEATPHTDLLADLISMRDRQVTVAIILLFICFGLVWVVANRLSMPIKKLMELTHNIARFDFKRTHYPKSMINEVANLAHSIELMEHTLHDLIALLRDTAGNQDFSVLAKTIAHQSYLITKAETILLYAYDNKQKQFEIAANHAIIPFKADLNEFVKDTPWLLAKLKMGEVVHLDRSENALNQYHATIFNSDLYFFPLLNREKQLVGIVIIGYERAISKMQSDKHAFLRELLSFAEIAKDNIDQMQQQKEMLNAFIELIASAIDTKSPYTGGHCQRVPELTQWLTEAAIKDDRYYPLFALDKKQWEALSLASWLHDCGKVTTPEYVVDKATKLETLYDRIHEIRMRFELLKQQAETDYWKAVANGSLPETELEKLKSKHQQLDEDFTFVAQCNIGSERMEEENQARLDEIAKHKWKRTLSDQVGIAWTEKIRYEQEPELPVMEPLLANKPQHCVPWEKGLSPQDLWQEDYVLKPGELKYNRGELYNLKVRSGTLTPEERFMINDHIIQTSVMLNKLPYPEHLKEIPKIASYHHERIDGKGYPFGLDDDELSIQAKVVAIADVFEALTSSDRPYKHGKSLEESLKIMTRMATTGHIDPKLYLLFLEKDIYKRYADAFLEPEQHSDVDTPQHIEKVRAYIRSLF</sequence>
<dbReference type="Pfam" id="PF13487">
    <property type="entry name" value="HD_5"/>
    <property type="match status" value="1"/>
</dbReference>
<evidence type="ECO:0000313" key="6">
    <source>
        <dbReference type="EMBL" id="KDN29392.1"/>
    </source>
</evidence>
<organism evidence="6 7">
    <name type="scientific">Vibrio fortis</name>
    <dbReference type="NCBI Taxonomy" id="212667"/>
    <lineage>
        <taxon>Bacteria</taxon>
        <taxon>Pseudomonadati</taxon>
        <taxon>Pseudomonadota</taxon>
        <taxon>Gammaproteobacteria</taxon>
        <taxon>Vibrionales</taxon>
        <taxon>Vibrionaceae</taxon>
        <taxon>Vibrio</taxon>
    </lineage>
</organism>
<dbReference type="AlphaFoldDB" id="A0A066UU08"/>
<keyword evidence="7" id="KW-1185">Reference proteome</keyword>
<dbReference type="EMBL" id="JFFR01000009">
    <property type="protein sequence ID" value="KDN29392.1"/>
    <property type="molecule type" value="Genomic_DNA"/>
</dbReference>
<keyword evidence="3" id="KW-0812">Transmembrane</keyword>
<keyword evidence="3" id="KW-0472">Membrane</keyword>
<dbReference type="CDD" id="cd00077">
    <property type="entry name" value="HDc"/>
    <property type="match status" value="1"/>
</dbReference>
<feature type="transmembrane region" description="Helical" evidence="3">
    <location>
        <begin position="12"/>
        <end position="32"/>
    </location>
</feature>
<dbReference type="InterPro" id="IPR037522">
    <property type="entry name" value="HD_GYP_dom"/>
</dbReference>
<dbReference type="Gene3D" id="3.30.450.20">
    <property type="entry name" value="PAS domain"/>
    <property type="match status" value="2"/>
</dbReference>
<dbReference type="PANTHER" id="PTHR45228:SF5">
    <property type="entry name" value="CYCLIC DI-GMP PHOSPHODIESTERASE VC_1348-RELATED"/>
    <property type="match status" value="1"/>
</dbReference>
<accession>A0A066UU08</accession>
<dbReference type="PROSITE" id="PS50885">
    <property type="entry name" value="HAMP"/>
    <property type="match status" value="1"/>
</dbReference>
<dbReference type="InterPro" id="IPR003607">
    <property type="entry name" value="HD/PDEase_dom"/>
</dbReference>
<evidence type="ECO:0000313" key="7">
    <source>
        <dbReference type="Proteomes" id="UP000027219"/>
    </source>
</evidence>
<dbReference type="Gene3D" id="6.10.340.10">
    <property type="match status" value="1"/>
</dbReference>
<feature type="transmembrane region" description="Helical" evidence="3">
    <location>
        <begin position="347"/>
        <end position="365"/>
    </location>
</feature>
<dbReference type="Proteomes" id="UP000027219">
    <property type="component" value="Unassembled WGS sequence"/>
</dbReference>
<dbReference type="SUPFAM" id="SSF103190">
    <property type="entry name" value="Sensory domain-like"/>
    <property type="match status" value="1"/>
</dbReference>
<evidence type="ECO:0000256" key="3">
    <source>
        <dbReference type="SAM" id="Phobius"/>
    </source>
</evidence>
<keyword evidence="2" id="KW-0175">Coiled coil</keyword>
<feature type="coiled-coil region" evidence="2">
    <location>
        <begin position="553"/>
        <end position="580"/>
    </location>
</feature>
<dbReference type="InterPro" id="IPR029151">
    <property type="entry name" value="Sensor-like_sf"/>
</dbReference>
<dbReference type="GO" id="GO:0005886">
    <property type="term" value="C:plasma membrane"/>
    <property type="evidence" value="ECO:0007669"/>
    <property type="project" value="UniProtKB-SubCell"/>
</dbReference>
<comment type="subcellular location">
    <subcellularLocation>
        <location evidence="1">Cell inner membrane</location>
    </subcellularLocation>
</comment>
<dbReference type="CDD" id="cd18773">
    <property type="entry name" value="PDC1_HK_sensor"/>
    <property type="match status" value="1"/>
</dbReference>
<evidence type="ECO:0000256" key="1">
    <source>
        <dbReference type="ARBA" id="ARBA00004533"/>
    </source>
</evidence>
<gene>
    <name evidence="6" type="ORF">VFDL14_14520</name>
</gene>
<dbReference type="InterPro" id="IPR003660">
    <property type="entry name" value="HAMP_dom"/>
</dbReference>
<dbReference type="GO" id="GO:0007165">
    <property type="term" value="P:signal transduction"/>
    <property type="evidence" value="ECO:0007669"/>
    <property type="project" value="InterPro"/>
</dbReference>
<keyword evidence="3" id="KW-1133">Transmembrane helix</keyword>
<proteinExistence type="predicted"/>